<dbReference type="AlphaFoldDB" id="A0A229NXR7"/>
<protein>
    <submittedName>
        <fullName evidence="1">Uncharacterized protein</fullName>
    </submittedName>
</protein>
<sequence length="598" mass="69241">MKQLPYETIICVDLRPFNPSKLDFGVGDYMDKLAFKPDILVFLNFFVDFVHRHEEVDETAFSRMTIGQRGTPAPHAWTKRDLAGLIACLKDAGVRSFLGLLSSTSSDIWKGVNIDWEFNEILQTKRGNQRVWGSAINPLKRFTDGSYYEDIFARDLLKVLQDFQFDGYVAGDGMLGLRGPHETLLDTDFSEDMTDQFASFHEMKLPEFEDYDARADYIVENYFAEWVQFYVHRWGQHVEKLTGLLKPNGKSLMAIDAWSRNPEELITAFGIDYRVLHQRGLEAVFVQARETNKWRKHREGEYVKEENSVYGFLTHKAYEPGIRYYWAEATINLPEFWNSVLDLPHVLERETYGYLWSMNWRNGEFSRAIDGICVIWGNDLTEEQWRWLVQRWSMAYSQIAEFQSPAGLTLLWSELGIKELNAENKRYGQRFAKLLNLGLCIQSSVHADELHGEGEQGWGSAYPEQHLLTFDQTLLQRLPSLAHRVFLILEDYIQFKGVRYSWQEGIELMKHTSGIRTSRGRVLGFQNRAGALVLSLENQENLFYEQVKLSVPFHIDDVKVLPPREWFAIPESTEGNVTQISVAPDASTQVIVHRSKLI</sequence>
<keyword evidence="2" id="KW-1185">Reference proteome</keyword>
<organism evidence="1 2">
    <name type="scientific">Paenibacillus herberti</name>
    <dbReference type="NCBI Taxonomy" id="1619309"/>
    <lineage>
        <taxon>Bacteria</taxon>
        <taxon>Bacillati</taxon>
        <taxon>Bacillota</taxon>
        <taxon>Bacilli</taxon>
        <taxon>Bacillales</taxon>
        <taxon>Paenibacillaceae</taxon>
        <taxon>Paenibacillus</taxon>
    </lineage>
</organism>
<name>A0A229NXR7_9BACL</name>
<dbReference type="RefSeq" id="WP_089525382.1">
    <property type="nucleotide sequence ID" value="NZ_NMUQ01000002.1"/>
</dbReference>
<reference evidence="1 2" key="1">
    <citation type="submission" date="2017-07" db="EMBL/GenBank/DDBJ databases">
        <title>Paenibacillus herberti R33 genome sequencing and assembly.</title>
        <authorList>
            <person name="Su W."/>
        </authorList>
    </citation>
    <scope>NUCLEOTIDE SEQUENCE [LARGE SCALE GENOMIC DNA]</scope>
    <source>
        <strain evidence="1 2">R33</strain>
    </source>
</reference>
<dbReference type="EMBL" id="NMUQ01000002">
    <property type="protein sequence ID" value="OXM14565.1"/>
    <property type="molecule type" value="Genomic_DNA"/>
</dbReference>
<accession>A0A229NXR7</accession>
<evidence type="ECO:0000313" key="2">
    <source>
        <dbReference type="Proteomes" id="UP000215145"/>
    </source>
</evidence>
<gene>
    <name evidence="1" type="ORF">CGZ75_16680</name>
</gene>
<evidence type="ECO:0000313" key="1">
    <source>
        <dbReference type="EMBL" id="OXM14565.1"/>
    </source>
</evidence>
<dbReference type="Proteomes" id="UP000215145">
    <property type="component" value="Unassembled WGS sequence"/>
</dbReference>
<comment type="caution">
    <text evidence="1">The sequence shown here is derived from an EMBL/GenBank/DDBJ whole genome shotgun (WGS) entry which is preliminary data.</text>
</comment>
<proteinExistence type="predicted"/>
<dbReference type="OrthoDB" id="2484405at2"/>